<keyword evidence="2" id="KW-1185">Reference proteome</keyword>
<proteinExistence type="predicted"/>
<organism evidence="1 2">
    <name type="scientific">Ilex paraguariensis</name>
    <name type="common">yerba mate</name>
    <dbReference type="NCBI Taxonomy" id="185542"/>
    <lineage>
        <taxon>Eukaryota</taxon>
        <taxon>Viridiplantae</taxon>
        <taxon>Streptophyta</taxon>
        <taxon>Embryophyta</taxon>
        <taxon>Tracheophyta</taxon>
        <taxon>Spermatophyta</taxon>
        <taxon>Magnoliopsida</taxon>
        <taxon>eudicotyledons</taxon>
        <taxon>Gunneridae</taxon>
        <taxon>Pentapetalae</taxon>
        <taxon>asterids</taxon>
        <taxon>campanulids</taxon>
        <taxon>Aquifoliales</taxon>
        <taxon>Aquifoliaceae</taxon>
        <taxon>Ilex</taxon>
    </lineage>
</organism>
<accession>A0ABC8SI24</accession>
<dbReference type="Proteomes" id="UP001642360">
    <property type="component" value="Unassembled WGS sequence"/>
</dbReference>
<reference evidence="1 2" key="1">
    <citation type="submission" date="2024-02" db="EMBL/GenBank/DDBJ databases">
        <authorList>
            <person name="Vignale AGUSTIN F."/>
            <person name="Sosa J E."/>
            <person name="Modenutti C."/>
        </authorList>
    </citation>
    <scope>NUCLEOTIDE SEQUENCE [LARGE SCALE GENOMIC DNA]</scope>
</reference>
<name>A0ABC8SI24_9AQUA</name>
<evidence type="ECO:0000313" key="1">
    <source>
        <dbReference type="EMBL" id="CAK9156841.1"/>
    </source>
</evidence>
<dbReference type="EMBL" id="CAUOFW020002914">
    <property type="protein sequence ID" value="CAK9156841.1"/>
    <property type="molecule type" value="Genomic_DNA"/>
</dbReference>
<evidence type="ECO:0000313" key="2">
    <source>
        <dbReference type="Proteomes" id="UP001642360"/>
    </source>
</evidence>
<comment type="caution">
    <text evidence="1">The sequence shown here is derived from an EMBL/GenBank/DDBJ whole genome shotgun (WGS) entry which is preliminary data.</text>
</comment>
<gene>
    <name evidence="1" type="ORF">ILEXP_LOCUS25393</name>
</gene>
<dbReference type="AlphaFoldDB" id="A0ABC8SI24"/>
<sequence>MHVAKVENHGTEDSVQISAKHIVKSASDASHYRVLRSADYIQGLKECDSNGYEGSLGESSNMSEDTKNSGISFTSSCNALSNDFSLSISSLTNNNNDTARCHELKLELDAIEMQYHQYCHELLKMREEAEENAKQRWIAKRMSFV</sequence>
<protein>
    <submittedName>
        <fullName evidence="1">Uncharacterized protein</fullName>
    </submittedName>
</protein>